<dbReference type="InterPro" id="IPR006369">
    <property type="entry name" value="Protohaem_IX_farnesylTrfase"/>
</dbReference>
<evidence type="ECO:0000256" key="3">
    <source>
        <dbReference type="ARBA" id="ARBA00022692"/>
    </source>
</evidence>
<sequence>ATGLAGFMSGHCPVMGWQIMVGVTGSLFLAISGSTVLNMWYDRDIDARMERTCQRPLPSGKISPRQGLIFGLVLSVLGVGWAFSLGTLYGVIVFAGLFFDVVVYTMWLKRRTAWSIVWGGIAGGMPILAGRALATGQIDWIGITLSLAVLFWIPTHILTFNMRNYQE</sequence>
<feature type="transmembrane region" description="Helical" evidence="7">
    <location>
        <begin position="115"/>
        <end position="134"/>
    </location>
</feature>
<evidence type="ECO:0000256" key="7">
    <source>
        <dbReference type="SAM" id="Phobius"/>
    </source>
</evidence>
<comment type="caution">
    <text evidence="8">The sequence shown here is derived from an EMBL/GenBank/DDBJ whole genome shotgun (WGS) entry which is preliminary data.</text>
</comment>
<dbReference type="Gene3D" id="1.10.357.140">
    <property type="entry name" value="UbiA prenyltransferase"/>
    <property type="match status" value="1"/>
</dbReference>
<keyword evidence="2" id="KW-0808">Transferase</keyword>
<evidence type="ECO:0000313" key="8">
    <source>
        <dbReference type="EMBL" id="GAH16059.1"/>
    </source>
</evidence>
<dbReference type="GO" id="GO:0008495">
    <property type="term" value="F:protoheme IX farnesyltransferase activity"/>
    <property type="evidence" value="ECO:0007669"/>
    <property type="project" value="InterPro"/>
</dbReference>
<keyword evidence="3 7" id="KW-0812">Transmembrane</keyword>
<evidence type="ECO:0008006" key="9">
    <source>
        <dbReference type="Google" id="ProtNLM"/>
    </source>
</evidence>
<comment type="subcellular location">
    <subcellularLocation>
        <location evidence="1">Membrane</location>
        <topology evidence="1">Multi-pass membrane protein</topology>
    </subcellularLocation>
</comment>
<feature type="non-terminal residue" evidence="8">
    <location>
        <position position="1"/>
    </location>
</feature>
<feature type="transmembrane region" description="Helical" evidence="7">
    <location>
        <begin position="140"/>
        <end position="160"/>
    </location>
</feature>
<dbReference type="InterPro" id="IPR000537">
    <property type="entry name" value="UbiA_prenyltransferase"/>
</dbReference>
<dbReference type="GO" id="GO:0006783">
    <property type="term" value="P:heme biosynthetic process"/>
    <property type="evidence" value="ECO:0007669"/>
    <property type="project" value="UniProtKB-KW"/>
</dbReference>
<dbReference type="GO" id="GO:0016020">
    <property type="term" value="C:membrane"/>
    <property type="evidence" value="ECO:0007669"/>
    <property type="project" value="UniProtKB-SubCell"/>
</dbReference>
<evidence type="ECO:0000256" key="2">
    <source>
        <dbReference type="ARBA" id="ARBA00022679"/>
    </source>
</evidence>
<dbReference type="PANTHER" id="PTHR43448">
    <property type="entry name" value="PROTOHEME IX FARNESYLTRANSFERASE, MITOCHONDRIAL"/>
    <property type="match status" value="1"/>
</dbReference>
<dbReference type="InterPro" id="IPR030470">
    <property type="entry name" value="UbiA_prenylTrfase_CS"/>
</dbReference>
<dbReference type="PROSITE" id="PS00943">
    <property type="entry name" value="UBIA"/>
    <property type="match status" value="1"/>
</dbReference>
<feature type="transmembrane region" description="Helical" evidence="7">
    <location>
        <begin position="89"/>
        <end position="108"/>
    </location>
</feature>
<name>X1EFZ1_9ZZZZ</name>
<gene>
    <name evidence="8" type="ORF">S01H4_60406</name>
</gene>
<dbReference type="EMBL" id="BART01035613">
    <property type="protein sequence ID" value="GAH16059.1"/>
    <property type="molecule type" value="Genomic_DNA"/>
</dbReference>
<keyword evidence="6 7" id="KW-0472">Membrane</keyword>
<organism evidence="8">
    <name type="scientific">marine sediment metagenome</name>
    <dbReference type="NCBI Taxonomy" id="412755"/>
    <lineage>
        <taxon>unclassified sequences</taxon>
        <taxon>metagenomes</taxon>
        <taxon>ecological metagenomes</taxon>
    </lineage>
</organism>
<dbReference type="InterPro" id="IPR044878">
    <property type="entry name" value="UbiA_sf"/>
</dbReference>
<accession>X1EFZ1</accession>
<dbReference type="PANTHER" id="PTHR43448:SF2">
    <property type="entry name" value="PROTOHEME IX FARNESYLTRANSFERASE, MITOCHONDRIAL"/>
    <property type="match status" value="1"/>
</dbReference>
<dbReference type="CDD" id="cd13957">
    <property type="entry name" value="PT_UbiA_Cox10"/>
    <property type="match status" value="1"/>
</dbReference>
<keyword evidence="4 7" id="KW-1133">Transmembrane helix</keyword>
<evidence type="ECO:0000256" key="5">
    <source>
        <dbReference type="ARBA" id="ARBA00023133"/>
    </source>
</evidence>
<dbReference type="AlphaFoldDB" id="X1EFZ1"/>
<proteinExistence type="predicted"/>
<dbReference type="Pfam" id="PF01040">
    <property type="entry name" value="UbiA"/>
    <property type="match status" value="1"/>
</dbReference>
<feature type="transmembrane region" description="Helical" evidence="7">
    <location>
        <begin position="17"/>
        <end position="41"/>
    </location>
</feature>
<protein>
    <recommendedName>
        <fullName evidence="9">Heme o synthase</fullName>
    </recommendedName>
</protein>
<reference evidence="8" key="1">
    <citation type="journal article" date="2014" name="Front. Microbiol.">
        <title>High frequency of phylogenetically diverse reductive dehalogenase-homologous genes in deep subseafloor sedimentary metagenomes.</title>
        <authorList>
            <person name="Kawai M."/>
            <person name="Futagami T."/>
            <person name="Toyoda A."/>
            <person name="Takaki Y."/>
            <person name="Nishi S."/>
            <person name="Hori S."/>
            <person name="Arai W."/>
            <person name="Tsubouchi T."/>
            <person name="Morono Y."/>
            <person name="Uchiyama I."/>
            <person name="Ito T."/>
            <person name="Fujiyama A."/>
            <person name="Inagaki F."/>
            <person name="Takami H."/>
        </authorList>
    </citation>
    <scope>NUCLEOTIDE SEQUENCE</scope>
    <source>
        <strain evidence="8">Expedition CK06-06</strain>
    </source>
</reference>
<keyword evidence="5" id="KW-0350">Heme biosynthesis</keyword>
<evidence type="ECO:0000256" key="6">
    <source>
        <dbReference type="ARBA" id="ARBA00023136"/>
    </source>
</evidence>
<evidence type="ECO:0000256" key="1">
    <source>
        <dbReference type="ARBA" id="ARBA00004141"/>
    </source>
</evidence>
<evidence type="ECO:0000256" key="4">
    <source>
        <dbReference type="ARBA" id="ARBA00022989"/>
    </source>
</evidence>
<feature type="transmembrane region" description="Helical" evidence="7">
    <location>
        <begin position="62"/>
        <end position="83"/>
    </location>
</feature>